<dbReference type="RefSeq" id="WP_264775284.1">
    <property type="nucleotide sequence ID" value="NZ_AP026560.1"/>
</dbReference>
<feature type="signal peptide" evidence="1">
    <location>
        <begin position="1"/>
        <end position="21"/>
    </location>
</feature>
<accession>A0ABN6RLW1</accession>
<keyword evidence="1" id="KW-0732">Signal</keyword>
<sequence length="147" mass="15731">MRNHRPLLLSLALLGTTAAAGQPPEATVTRLGTLLDGYKTSNDQCFTPAWVGAAFSKTGVDGQRRVGAVPYTLLASYPRDLAVKLVDAKIKSTSTLGWKPVTEWEKNTAGVRRVFASSEAPGTLFEVILPDVPAGVQTVVCFGLYRP</sequence>
<feature type="chain" id="PRO_5045154890" evidence="1">
    <location>
        <begin position="22"/>
        <end position="147"/>
    </location>
</feature>
<reference evidence="2" key="1">
    <citation type="submission" date="2022-07" db="EMBL/GenBank/DDBJ databases">
        <title>Complete Genome Sequence of the Radioresistant Bacterium Deinococcus aetherius ST0316, Isolated from the Air Dust collected in Lower Stratosphere above Japan.</title>
        <authorList>
            <person name="Satoh K."/>
            <person name="Hagiwara K."/>
            <person name="Katsumata K."/>
            <person name="Kubo A."/>
            <person name="Yokobori S."/>
            <person name="Yamagishi A."/>
            <person name="Oono Y."/>
            <person name="Narumi I."/>
        </authorList>
    </citation>
    <scope>NUCLEOTIDE SEQUENCE</scope>
    <source>
        <strain evidence="2">ST0316</strain>
    </source>
</reference>
<evidence type="ECO:0000313" key="2">
    <source>
        <dbReference type="EMBL" id="BDP42592.1"/>
    </source>
</evidence>
<keyword evidence="3" id="KW-1185">Reference proteome</keyword>
<name>A0ABN6RLW1_9DEIO</name>
<proteinExistence type="predicted"/>
<gene>
    <name evidence="2" type="ORF">DAETH_25610</name>
</gene>
<protein>
    <submittedName>
        <fullName evidence="2">Uncharacterized protein</fullName>
    </submittedName>
</protein>
<organism evidence="2 3">
    <name type="scientific">Deinococcus aetherius</name>
    <dbReference type="NCBI Taxonomy" id="200252"/>
    <lineage>
        <taxon>Bacteria</taxon>
        <taxon>Thermotogati</taxon>
        <taxon>Deinococcota</taxon>
        <taxon>Deinococci</taxon>
        <taxon>Deinococcales</taxon>
        <taxon>Deinococcaceae</taxon>
        <taxon>Deinococcus</taxon>
    </lineage>
</organism>
<evidence type="ECO:0000313" key="3">
    <source>
        <dbReference type="Proteomes" id="UP001064971"/>
    </source>
</evidence>
<dbReference type="EMBL" id="AP026560">
    <property type="protein sequence ID" value="BDP42592.1"/>
    <property type="molecule type" value="Genomic_DNA"/>
</dbReference>
<evidence type="ECO:0000256" key="1">
    <source>
        <dbReference type="SAM" id="SignalP"/>
    </source>
</evidence>
<dbReference type="Proteomes" id="UP001064971">
    <property type="component" value="Chromosome"/>
</dbReference>